<protein>
    <submittedName>
        <fullName evidence="1">Uncharacterized protein</fullName>
    </submittedName>
</protein>
<dbReference type="Gene3D" id="3.40.630.30">
    <property type="match status" value="1"/>
</dbReference>
<gene>
    <name evidence="1" type="ORF">A1A1_07529</name>
</gene>
<sequence length="52" mass="6110">MEKIYAKTTIVNIASQKVLRKIGSNQKGISDEEFEMNSQKMEFIHYSWEKSI</sequence>
<organism evidence="1 2">
    <name type="scientific">Planococcus antarcticus DSM 14505</name>
    <dbReference type="NCBI Taxonomy" id="1185653"/>
    <lineage>
        <taxon>Bacteria</taxon>
        <taxon>Bacillati</taxon>
        <taxon>Bacillota</taxon>
        <taxon>Bacilli</taxon>
        <taxon>Bacillales</taxon>
        <taxon>Caryophanaceae</taxon>
        <taxon>Planococcus</taxon>
    </lineage>
</organism>
<dbReference type="EMBL" id="AJYB01000023">
    <property type="protein sequence ID" value="EIM07014.1"/>
    <property type="molecule type" value="Genomic_DNA"/>
</dbReference>
<dbReference type="Proteomes" id="UP000004725">
    <property type="component" value="Unassembled WGS sequence"/>
</dbReference>
<name>A0AA87ILW2_9BACL</name>
<evidence type="ECO:0000313" key="1">
    <source>
        <dbReference type="EMBL" id="EIM07014.1"/>
    </source>
</evidence>
<evidence type="ECO:0000313" key="2">
    <source>
        <dbReference type="Proteomes" id="UP000004725"/>
    </source>
</evidence>
<proteinExistence type="predicted"/>
<reference evidence="1 2" key="1">
    <citation type="journal article" date="2012" name="J. Bacteriol.">
        <title>Genome Sequence of the Antarctic Psychrophile Bacterium Planococcus antarcticus DSM 14505.</title>
        <authorList>
            <person name="Margolles A."/>
            <person name="Gueimonde M."/>
            <person name="Sanchez B."/>
        </authorList>
    </citation>
    <scope>NUCLEOTIDE SEQUENCE [LARGE SCALE GENOMIC DNA]</scope>
    <source>
        <strain evidence="1 2">DSM 14505</strain>
    </source>
</reference>
<dbReference type="AlphaFoldDB" id="A0AA87ILW2"/>
<accession>A0AA87ILW2</accession>
<comment type="caution">
    <text evidence="1">The sequence shown here is derived from an EMBL/GenBank/DDBJ whole genome shotgun (WGS) entry which is preliminary data.</text>
</comment>